<dbReference type="HAMAP" id="MF_00460">
    <property type="entry name" value="UPF0125_RnfH"/>
    <property type="match status" value="1"/>
</dbReference>
<dbReference type="NCBIfam" id="NF002490">
    <property type="entry name" value="PRK01777.1"/>
    <property type="match status" value="1"/>
</dbReference>
<gene>
    <name evidence="3" type="ORF">ACFOSS_14495</name>
</gene>
<evidence type="ECO:0000313" key="3">
    <source>
        <dbReference type="EMBL" id="MFC3914660.1"/>
    </source>
</evidence>
<sequence length="98" mass="10871">MSELIRAEVVYALPQKQTLLVVKLVAGSTVRDAIQASGLLQRVPELVLETLKVGIYSRLVSLDTLLRGGERIEVYRPLTADPRAMRKQRADKAKERGG</sequence>
<dbReference type="SUPFAM" id="SSF54285">
    <property type="entry name" value="MoaD/ThiS"/>
    <property type="match status" value="1"/>
</dbReference>
<dbReference type="Gene3D" id="3.10.20.280">
    <property type="entry name" value="RnfH-like"/>
    <property type="match status" value="1"/>
</dbReference>
<organism evidence="3 4">
    <name type="scientific">Pseudaeromonas sharmana</name>
    <dbReference type="NCBI Taxonomy" id="328412"/>
    <lineage>
        <taxon>Bacteria</taxon>
        <taxon>Pseudomonadati</taxon>
        <taxon>Pseudomonadota</taxon>
        <taxon>Gammaproteobacteria</taxon>
        <taxon>Aeromonadales</taxon>
        <taxon>Aeromonadaceae</taxon>
        <taxon>Pseudaeromonas</taxon>
    </lineage>
</organism>
<dbReference type="PANTHER" id="PTHR37483:SF1">
    <property type="entry name" value="UPF0125 PROTEIN RATB"/>
    <property type="match status" value="1"/>
</dbReference>
<dbReference type="InterPro" id="IPR005346">
    <property type="entry name" value="RnfH"/>
</dbReference>
<dbReference type="RefSeq" id="WP_377153792.1">
    <property type="nucleotide sequence ID" value="NZ_JBHSAF010000014.1"/>
</dbReference>
<dbReference type="InterPro" id="IPR016155">
    <property type="entry name" value="Mopterin_synth/thiamin_S_b"/>
</dbReference>
<accession>A0ABV8CRI5</accession>
<comment type="caution">
    <text evidence="3">The sequence shown here is derived from an EMBL/GenBank/DDBJ whole genome shotgun (WGS) entry which is preliminary data.</text>
</comment>
<protein>
    <recommendedName>
        <fullName evidence="2">UPF0125 protein ACFOSS_14495</fullName>
    </recommendedName>
</protein>
<dbReference type="PANTHER" id="PTHR37483">
    <property type="entry name" value="UPF0125 PROTEIN RATB"/>
    <property type="match status" value="1"/>
</dbReference>
<dbReference type="Pfam" id="PF03658">
    <property type="entry name" value="Ub-RnfH"/>
    <property type="match status" value="1"/>
</dbReference>
<dbReference type="EMBL" id="JBHSAF010000014">
    <property type="protein sequence ID" value="MFC3914660.1"/>
    <property type="molecule type" value="Genomic_DNA"/>
</dbReference>
<dbReference type="InterPro" id="IPR037021">
    <property type="entry name" value="RnfH_sf"/>
</dbReference>
<evidence type="ECO:0000256" key="1">
    <source>
        <dbReference type="ARBA" id="ARBA00010645"/>
    </source>
</evidence>
<evidence type="ECO:0000256" key="2">
    <source>
        <dbReference type="HAMAP-Rule" id="MF_00460"/>
    </source>
</evidence>
<keyword evidence="4" id="KW-1185">Reference proteome</keyword>
<evidence type="ECO:0000313" key="4">
    <source>
        <dbReference type="Proteomes" id="UP001595692"/>
    </source>
</evidence>
<proteinExistence type="inferred from homology"/>
<comment type="similarity">
    <text evidence="1 2">Belongs to the UPF0125 (RnfH) family.</text>
</comment>
<name>A0ABV8CRI5_9GAMM</name>
<dbReference type="Proteomes" id="UP001595692">
    <property type="component" value="Unassembled WGS sequence"/>
</dbReference>
<reference evidence="4" key="1">
    <citation type="journal article" date="2019" name="Int. J. Syst. Evol. Microbiol.">
        <title>The Global Catalogue of Microorganisms (GCM) 10K type strain sequencing project: providing services to taxonomists for standard genome sequencing and annotation.</title>
        <authorList>
            <consortium name="The Broad Institute Genomics Platform"/>
            <consortium name="The Broad Institute Genome Sequencing Center for Infectious Disease"/>
            <person name="Wu L."/>
            <person name="Ma J."/>
        </authorList>
    </citation>
    <scope>NUCLEOTIDE SEQUENCE [LARGE SCALE GENOMIC DNA]</scope>
    <source>
        <strain evidence="4">CCUG 54939</strain>
    </source>
</reference>